<dbReference type="GO" id="GO:0045087">
    <property type="term" value="P:innate immune response"/>
    <property type="evidence" value="ECO:0007669"/>
    <property type="project" value="TreeGrafter"/>
</dbReference>
<evidence type="ECO:0000256" key="2">
    <source>
        <dbReference type="ARBA" id="ARBA00005320"/>
    </source>
</evidence>
<proteinExistence type="inferred from homology"/>
<dbReference type="KEGG" id="xla:121394782"/>
<sequence length="191" mass="21512">MEMWCSLLLLFRGAMLIHSEPLIGLTLSSPNSEAIKKAIDIYNARRNTSFLFSLLTTDPQYQQFGVPDGIKLHFMIKETNCQNTKQQSLEQCAYKENGVVKNCTLTSRKRDIKVSCNTLTSLNPPLKENQLENKVKENNISAPQQEAPRDLIIQVRTNVSSNRIRQKSTKVHMNSMSCLSCIFGMTGNAGK</sequence>
<dbReference type="PANTHER" id="PTHR10206:SF2">
    <property type="entry name" value="CATHELICIDIN ANTIMICROBIAL PEPTIDE"/>
    <property type="match status" value="1"/>
</dbReference>
<dbReference type="InterPro" id="IPR001894">
    <property type="entry name" value="Cathelicidin-like"/>
</dbReference>
<dbReference type="GO" id="GO:0061844">
    <property type="term" value="P:antimicrobial humoral immune response mediated by antimicrobial peptide"/>
    <property type="evidence" value="ECO:0007669"/>
    <property type="project" value="TreeGrafter"/>
</dbReference>
<dbReference type="Gene3D" id="3.10.450.10">
    <property type="match status" value="1"/>
</dbReference>
<keyword evidence="4" id="KW-1015">Disulfide bond</keyword>
<dbReference type="GeneID" id="121394782"/>
<dbReference type="GO" id="GO:0050830">
    <property type="term" value="P:defense response to Gram-positive bacterium"/>
    <property type="evidence" value="ECO:0007669"/>
    <property type="project" value="TreeGrafter"/>
</dbReference>
<dbReference type="Proteomes" id="UP000186698">
    <property type="component" value="Chromosome 6L"/>
</dbReference>
<dbReference type="AlphaFoldDB" id="A0A1L8FUV9"/>
<comment type="subcellular location">
    <subcellularLocation>
        <location evidence="1">Secreted</location>
    </subcellularLocation>
</comment>
<dbReference type="SUPFAM" id="SSF54403">
    <property type="entry name" value="Cystatin/monellin"/>
    <property type="match status" value="1"/>
</dbReference>
<dbReference type="GO" id="GO:0001530">
    <property type="term" value="F:lipopolysaccharide binding"/>
    <property type="evidence" value="ECO:0007669"/>
    <property type="project" value="TreeGrafter"/>
</dbReference>
<evidence type="ECO:0000313" key="6">
    <source>
        <dbReference type="RefSeq" id="XP_041422720.1"/>
    </source>
</evidence>
<comment type="similarity">
    <text evidence="2">Belongs to the cathelicidin family.</text>
</comment>
<dbReference type="STRING" id="8355.A0A1L8FUV9"/>
<dbReference type="OrthoDB" id="9930485at2759"/>
<reference evidence="6" key="1">
    <citation type="submission" date="2025-08" db="UniProtKB">
        <authorList>
            <consortium name="RefSeq"/>
        </authorList>
    </citation>
    <scope>IDENTIFICATION</scope>
    <source>
        <strain evidence="6">J_2021</strain>
        <tissue evidence="6">Erythrocytes</tissue>
    </source>
</reference>
<dbReference type="RefSeq" id="XP_041422720.1">
    <property type="nucleotide sequence ID" value="XM_041566786.1"/>
</dbReference>
<dbReference type="PANTHER" id="PTHR10206">
    <property type="entry name" value="CATHELICIDIN"/>
    <property type="match status" value="1"/>
</dbReference>
<dbReference type="GO" id="GO:0005615">
    <property type="term" value="C:extracellular space"/>
    <property type="evidence" value="ECO:0007669"/>
    <property type="project" value="TreeGrafter"/>
</dbReference>
<keyword evidence="5" id="KW-1185">Reference proteome</keyword>
<protein>
    <submittedName>
        <fullName evidence="6">Cathelicidin-6-like</fullName>
    </submittedName>
</protein>
<accession>A0A1L8FUV9</accession>
<gene>
    <name evidence="6" type="primary">LOC121394782</name>
</gene>
<evidence type="ECO:0000256" key="3">
    <source>
        <dbReference type="ARBA" id="ARBA00022525"/>
    </source>
</evidence>
<keyword evidence="3" id="KW-0964">Secreted</keyword>
<evidence type="ECO:0000313" key="5">
    <source>
        <dbReference type="Proteomes" id="UP000186698"/>
    </source>
</evidence>
<name>A0A1L8FUV9_XENLA</name>
<evidence type="ECO:0000256" key="1">
    <source>
        <dbReference type="ARBA" id="ARBA00004613"/>
    </source>
</evidence>
<dbReference type="PaxDb" id="8355-A0A1L8FUV9"/>
<dbReference type="GO" id="GO:0050829">
    <property type="term" value="P:defense response to Gram-negative bacterium"/>
    <property type="evidence" value="ECO:0007669"/>
    <property type="project" value="TreeGrafter"/>
</dbReference>
<organism evidence="5 6">
    <name type="scientific">Xenopus laevis</name>
    <name type="common">African clawed frog</name>
    <dbReference type="NCBI Taxonomy" id="8355"/>
    <lineage>
        <taxon>Eukaryota</taxon>
        <taxon>Metazoa</taxon>
        <taxon>Chordata</taxon>
        <taxon>Craniata</taxon>
        <taxon>Vertebrata</taxon>
        <taxon>Euteleostomi</taxon>
        <taxon>Amphibia</taxon>
        <taxon>Batrachia</taxon>
        <taxon>Anura</taxon>
        <taxon>Pipoidea</taxon>
        <taxon>Pipidae</taxon>
        <taxon>Xenopodinae</taxon>
        <taxon>Xenopus</taxon>
        <taxon>Xenopus</taxon>
    </lineage>
</organism>
<evidence type="ECO:0000256" key="4">
    <source>
        <dbReference type="ARBA" id="ARBA00023157"/>
    </source>
</evidence>
<dbReference type="Pfam" id="PF00666">
    <property type="entry name" value="Cathelicidins"/>
    <property type="match status" value="1"/>
</dbReference>
<dbReference type="InterPro" id="IPR046350">
    <property type="entry name" value="Cystatin_sf"/>
</dbReference>